<name>A0ACC5RAT8_9HYPH</name>
<protein>
    <submittedName>
        <fullName evidence="1">RidA family protein</fullName>
    </submittedName>
</protein>
<evidence type="ECO:0000313" key="1">
    <source>
        <dbReference type="EMBL" id="MBK1869717.1"/>
    </source>
</evidence>
<keyword evidence="2" id="KW-1185">Reference proteome</keyword>
<dbReference type="Proteomes" id="UP000616151">
    <property type="component" value="Unassembled WGS sequence"/>
</dbReference>
<reference evidence="1" key="1">
    <citation type="submission" date="2021-01" db="EMBL/GenBank/DDBJ databases">
        <authorList>
            <person name="Sun Q."/>
        </authorList>
    </citation>
    <scope>NUCLEOTIDE SEQUENCE</scope>
    <source>
        <strain evidence="1">YIM B02566</strain>
    </source>
</reference>
<dbReference type="EMBL" id="JAENHL010000008">
    <property type="protein sequence ID" value="MBK1869717.1"/>
    <property type="molecule type" value="Genomic_DNA"/>
</dbReference>
<evidence type="ECO:0000313" key="2">
    <source>
        <dbReference type="Proteomes" id="UP000616151"/>
    </source>
</evidence>
<sequence>MHRQHAWPEGHWNWPVHVSHKHGLRCGQMIWVGGQADVTQEGIVNHPGDLAPQVAGTIRYFERVLREFDCDLTDLVKLLCFYVNDGSVDETEFLGMVAEALPAGARPAITAVPVPYLAYPGMAVEIEGYAMRGARAEKLPRSLTQSADLSPLPAPFVGAVRSGKMIFVSAQSPIDHNGEVLYPGDIVAQTRQVMKQVGSALKSFGADFGDVVKLNRWYVGTGTVEDFEPAALACAAHFNEPGPAATGIPLPRHARKGQQIKIEVVAMLGEDGKKLPRRHVRPESVWDWTIKLPYWHGLKCHDMIFLGGQVSLDKHGKAVDPGNMRAQTRQAMMHIGTILKELDADYADVCKVTTMYEGASSHDALHDNLLIRSSFFKDPGPATTGIPLPALAYPGMIIEIDVFAMAEPDKKS</sequence>
<accession>A0ACC5RAT8</accession>
<comment type="caution">
    <text evidence="1">The sequence shown here is derived from an EMBL/GenBank/DDBJ whole genome shotgun (WGS) entry which is preliminary data.</text>
</comment>
<organism evidence="1 2">
    <name type="scientific">Taklimakanibacter albus</name>
    <dbReference type="NCBI Taxonomy" id="2800327"/>
    <lineage>
        <taxon>Bacteria</taxon>
        <taxon>Pseudomonadati</taxon>
        <taxon>Pseudomonadota</taxon>
        <taxon>Alphaproteobacteria</taxon>
        <taxon>Hyphomicrobiales</taxon>
        <taxon>Aestuariivirgaceae</taxon>
        <taxon>Taklimakanibacter</taxon>
    </lineage>
</organism>
<gene>
    <name evidence="1" type="ORF">JHL16_25370</name>
</gene>
<proteinExistence type="predicted"/>